<proteinExistence type="predicted"/>
<name>A0A8D8ACU8_CULPI</name>
<accession>A0A8D8ACU8</accession>
<dbReference type="AlphaFoldDB" id="A0A8D8ACU8"/>
<protein>
    <submittedName>
        <fullName evidence="1">(northern house mosquito) hypothetical protein</fullName>
    </submittedName>
</protein>
<evidence type="ECO:0000313" key="1">
    <source>
        <dbReference type="EMBL" id="CAG6454658.1"/>
    </source>
</evidence>
<organism evidence="1">
    <name type="scientific">Culex pipiens</name>
    <name type="common">House mosquito</name>
    <dbReference type="NCBI Taxonomy" id="7175"/>
    <lineage>
        <taxon>Eukaryota</taxon>
        <taxon>Metazoa</taxon>
        <taxon>Ecdysozoa</taxon>
        <taxon>Arthropoda</taxon>
        <taxon>Hexapoda</taxon>
        <taxon>Insecta</taxon>
        <taxon>Pterygota</taxon>
        <taxon>Neoptera</taxon>
        <taxon>Endopterygota</taxon>
        <taxon>Diptera</taxon>
        <taxon>Nematocera</taxon>
        <taxon>Culicoidea</taxon>
        <taxon>Culicidae</taxon>
        <taxon>Culicinae</taxon>
        <taxon>Culicini</taxon>
        <taxon>Culex</taxon>
        <taxon>Culex</taxon>
    </lineage>
</organism>
<sequence length="322" mass="35171">MVRLREPGGVVVQSEWCPVGGVVPLEVLHDHLLHVLGVRRVRAGVAHRAAATVQVLPHHHRDLPNTWITLGRAGRNHTVVEDLVVQRVRPAWRTVLVHRHGRVVREVEVVQHLEHLVASDGQERSAHSTHVVQLDATVRGQDLTLAGNFTGPLFRRESLTEAMRNGVGCHLVSIGVQVLHLAVVGPLVRHVEGSGDGASVRVHAAALEQVLVQLFVQVVDGVVEGEQHNLGHLLDGQIAGNVLSAAVAIGQLAHVLAALGGRLVRGWLRVQGFWAGRQIVVDVDELLRLRDNRLGWLQRWAGARWMSSSVGRDRRLGIGVVL</sequence>
<reference evidence="1" key="1">
    <citation type="submission" date="2021-05" db="EMBL/GenBank/DDBJ databases">
        <authorList>
            <person name="Alioto T."/>
            <person name="Alioto T."/>
            <person name="Gomez Garrido J."/>
        </authorList>
    </citation>
    <scope>NUCLEOTIDE SEQUENCE</scope>
</reference>
<dbReference type="EMBL" id="HBUE01026874">
    <property type="protein sequence ID" value="CAG6454658.1"/>
    <property type="molecule type" value="Transcribed_RNA"/>
</dbReference>